<evidence type="ECO:0000313" key="2">
    <source>
        <dbReference type="Proteomes" id="UP001140949"/>
    </source>
</evidence>
<gene>
    <name evidence="1" type="ORF">M6B38_133200</name>
</gene>
<dbReference type="AlphaFoldDB" id="A0AAX6FH21"/>
<accession>A0AAX6FH21</accession>
<name>A0AAX6FH21_IRIPA</name>
<reference evidence="1" key="2">
    <citation type="submission" date="2023-04" db="EMBL/GenBank/DDBJ databases">
        <authorList>
            <person name="Bruccoleri R.E."/>
            <person name="Oakeley E.J."/>
            <person name="Faust A.-M."/>
            <person name="Dessus-Babus S."/>
            <person name="Altorfer M."/>
            <person name="Burckhardt D."/>
            <person name="Oertli M."/>
            <person name="Naumann U."/>
            <person name="Petersen F."/>
            <person name="Wong J."/>
        </authorList>
    </citation>
    <scope>NUCLEOTIDE SEQUENCE</scope>
    <source>
        <strain evidence="1">GSM-AAB239-AS_SAM_17_03QT</strain>
        <tissue evidence="1">Leaf</tissue>
    </source>
</reference>
<keyword evidence="2" id="KW-1185">Reference proteome</keyword>
<evidence type="ECO:0000313" key="1">
    <source>
        <dbReference type="EMBL" id="KAJ6815468.1"/>
    </source>
</evidence>
<dbReference type="EMBL" id="JANAVB010028820">
    <property type="protein sequence ID" value="KAJ6815468.1"/>
    <property type="molecule type" value="Genomic_DNA"/>
</dbReference>
<dbReference type="Proteomes" id="UP001140949">
    <property type="component" value="Unassembled WGS sequence"/>
</dbReference>
<comment type="caution">
    <text evidence="1">The sequence shown here is derived from an EMBL/GenBank/DDBJ whole genome shotgun (WGS) entry which is preliminary data.</text>
</comment>
<reference evidence="1" key="1">
    <citation type="journal article" date="2023" name="GigaByte">
        <title>Genome assembly of the bearded iris, Iris pallida Lam.</title>
        <authorList>
            <person name="Bruccoleri R.E."/>
            <person name="Oakeley E.J."/>
            <person name="Faust A.M.E."/>
            <person name="Altorfer M."/>
            <person name="Dessus-Babus S."/>
            <person name="Burckhardt D."/>
            <person name="Oertli M."/>
            <person name="Naumann U."/>
            <person name="Petersen F."/>
            <person name="Wong J."/>
        </authorList>
    </citation>
    <scope>NUCLEOTIDE SEQUENCE</scope>
    <source>
        <strain evidence="1">GSM-AAB239-AS_SAM_17_03QT</strain>
    </source>
</reference>
<sequence>MDQREALQGWKRPRLQLQFRCPQRGGSERRWLQRLQQPKGVLGAHHREGPRHFEEGDQLLHMQLRRILPGRDEDGRHGCLTRERMLASVTSPLTVVMKDFLQYVRNIKG</sequence>
<protein>
    <submittedName>
        <fullName evidence="1">Basic blue protein</fullName>
    </submittedName>
</protein>
<organism evidence="1 2">
    <name type="scientific">Iris pallida</name>
    <name type="common">Sweet iris</name>
    <dbReference type="NCBI Taxonomy" id="29817"/>
    <lineage>
        <taxon>Eukaryota</taxon>
        <taxon>Viridiplantae</taxon>
        <taxon>Streptophyta</taxon>
        <taxon>Embryophyta</taxon>
        <taxon>Tracheophyta</taxon>
        <taxon>Spermatophyta</taxon>
        <taxon>Magnoliopsida</taxon>
        <taxon>Liliopsida</taxon>
        <taxon>Asparagales</taxon>
        <taxon>Iridaceae</taxon>
        <taxon>Iridoideae</taxon>
        <taxon>Irideae</taxon>
        <taxon>Iris</taxon>
    </lineage>
</organism>
<proteinExistence type="predicted"/>